<dbReference type="InterPro" id="IPR050625">
    <property type="entry name" value="ParA/MinD_ATPase"/>
</dbReference>
<dbReference type="GO" id="GO:0016887">
    <property type="term" value="F:ATP hydrolysis activity"/>
    <property type="evidence" value="ECO:0007669"/>
    <property type="project" value="TreeGrafter"/>
</dbReference>
<gene>
    <name evidence="3" type="ORF">MNVI_31090</name>
</gene>
<dbReference type="GO" id="GO:0009898">
    <property type="term" value="C:cytoplasmic side of plasma membrane"/>
    <property type="evidence" value="ECO:0007669"/>
    <property type="project" value="TreeGrafter"/>
</dbReference>
<reference evidence="3 4" key="1">
    <citation type="journal article" date="2019" name="Emerg. Microbes Infect.">
        <title>Comprehensive subspecies identification of 175 nontuberculous mycobacteria species based on 7547 genomic profiles.</title>
        <authorList>
            <person name="Matsumoto Y."/>
            <person name="Kinjo T."/>
            <person name="Motooka D."/>
            <person name="Nabeya D."/>
            <person name="Jung N."/>
            <person name="Uechi K."/>
            <person name="Horii T."/>
            <person name="Iida T."/>
            <person name="Fujita J."/>
            <person name="Nakamura S."/>
        </authorList>
    </citation>
    <scope>NUCLEOTIDE SEQUENCE [LARGE SCALE GENOMIC DNA]</scope>
    <source>
        <strain evidence="3 4">JCM 16367</strain>
    </source>
</reference>
<organism evidence="3 4">
    <name type="scientific">Mycobacterium noviomagense</name>
    <dbReference type="NCBI Taxonomy" id="459858"/>
    <lineage>
        <taxon>Bacteria</taxon>
        <taxon>Bacillati</taxon>
        <taxon>Actinomycetota</taxon>
        <taxon>Actinomycetes</taxon>
        <taxon>Mycobacteriales</taxon>
        <taxon>Mycobacteriaceae</taxon>
        <taxon>Mycobacterium</taxon>
    </lineage>
</organism>
<evidence type="ECO:0000256" key="1">
    <source>
        <dbReference type="SAM" id="MobiDB-lite"/>
    </source>
</evidence>
<dbReference type="OrthoDB" id="3204399at2"/>
<feature type="domain" description="CobQ/CobB/MinD/ParA nucleotide binding" evidence="2">
    <location>
        <begin position="140"/>
        <end position="349"/>
    </location>
</feature>
<evidence type="ECO:0000313" key="4">
    <source>
        <dbReference type="Proteomes" id="UP000466894"/>
    </source>
</evidence>
<dbReference type="KEGG" id="mnv:MNVI_31090"/>
<feature type="compositionally biased region" description="Low complexity" evidence="1">
    <location>
        <begin position="58"/>
        <end position="81"/>
    </location>
</feature>
<dbReference type="PANTHER" id="PTHR43384">
    <property type="entry name" value="SEPTUM SITE-DETERMINING PROTEIN MIND HOMOLOG, CHLOROPLASTIC-RELATED"/>
    <property type="match status" value="1"/>
</dbReference>
<evidence type="ECO:0000313" key="3">
    <source>
        <dbReference type="EMBL" id="BBY07791.1"/>
    </source>
</evidence>
<dbReference type="EMBL" id="AP022583">
    <property type="protein sequence ID" value="BBY07791.1"/>
    <property type="molecule type" value="Genomic_DNA"/>
</dbReference>
<dbReference type="PANTHER" id="PTHR43384:SF14">
    <property type="entry name" value="ESX-1 SECRETION-ASSOCIATED PROTEIN ESPI"/>
    <property type="match status" value="1"/>
</dbReference>
<dbReference type="Gene3D" id="3.40.50.300">
    <property type="entry name" value="P-loop containing nucleotide triphosphate hydrolases"/>
    <property type="match status" value="1"/>
</dbReference>
<proteinExistence type="predicted"/>
<name>A0A7I7PGW4_9MYCO</name>
<accession>A0A7I7PGW4</accession>
<dbReference type="AlphaFoldDB" id="A0A7I7PGW4"/>
<dbReference type="GO" id="GO:0005524">
    <property type="term" value="F:ATP binding"/>
    <property type="evidence" value="ECO:0007669"/>
    <property type="project" value="TreeGrafter"/>
</dbReference>
<dbReference type="Proteomes" id="UP000466894">
    <property type="component" value="Chromosome"/>
</dbReference>
<protein>
    <recommendedName>
        <fullName evidence="2">CobQ/CobB/MinD/ParA nucleotide binding domain-containing protein</fullName>
    </recommendedName>
</protein>
<dbReference type="Pfam" id="PF01656">
    <property type="entry name" value="CbiA"/>
    <property type="match status" value="1"/>
</dbReference>
<dbReference type="GO" id="GO:0051782">
    <property type="term" value="P:negative regulation of cell division"/>
    <property type="evidence" value="ECO:0007669"/>
    <property type="project" value="TreeGrafter"/>
</dbReference>
<evidence type="ECO:0000259" key="2">
    <source>
        <dbReference type="Pfam" id="PF01656"/>
    </source>
</evidence>
<feature type="region of interest" description="Disordered" evidence="1">
    <location>
        <begin position="1"/>
        <end position="82"/>
    </location>
</feature>
<dbReference type="InterPro" id="IPR027417">
    <property type="entry name" value="P-loop_NTPase"/>
</dbReference>
<sequence>MNNRGPYRGVIHQGVPSAQPSGQPGTRRFTRGRPRTASPDNAQRAYGRDAPPGPPQPDQALPEASTVPAAPTPAPVEQEPQLGWDTLDRLEQLEKIPTDSMWRNVLSGISRLSVRPDARRKYETSLRDRVCVPVGSEFPIAVLGLKGGVGKTAVVEALGSTFAQLRDDRVIAVDLAGGDLAGRHGRRNRLSLLDLVAGAAAARYIDRRTHTCRNSSGLELLGLPDYANTDWLMSRDDFAKAFSILRSHYSVMLIDCGSALKSSMMEAVLSESRALVVVTSASIDAVRKTKTTLKWLRRNGYRNLIESAVLVINRTEKGRPNRLAAKELEGLAQRFPPDRVVTLPFDRHVHQGKEITLKQLSKRSRRRYLEMAAALADMFPSRGTSPA</sequence>
<dbReference type="InterPro" id="IPR002586">
    <property type="entry name" value="CobQ/CobB/MinD/ParA_Nub-bd_dom"/>
</dbReference>
<dbReference type="SUPFAM" id="SSF52540">
    <property type="entry name" value="P-loop containing nucleoside triphosphate hydrolases"/>
    <property type="match status" value="1"/>
</dbReference>
<dbReference type="GO" id="GO:0005829">
    <property type="term" value="C:cytosol"/>
    <property type="evidence" value="ECO:0007669"/>
    <property type="project" value="TreeGrafter"/>
</dbReference>